<dbReference type="KEGG" id="ocy:OSSY52_15620"/>
<dbReference type="EMBL" id="AP018712">
    <property type="protein sequence ID" value="BBE31421.1"/>
    <property type="molecule type" value="Genomic_DNA"/>
</dbReference>
<dbReference type="RefSeq" id="WP_190613943.1">
    <property type="nucleotide sequence ID" value="NZ_AP018712.1"/>
</dbReference>
<organism evidence="2 3">
    <name type="scientific">Tepiditoga spiralis</name>
    <dbReference type="NCBI Taxonomy" id="2108365"/>
    <lineage>
        <taxon>Bacteria</taxon>
        <taxon>Thermotogati</taxon>
        <taxon>Thermotogota</taxon>
        <taxon>Thermotogae</taxon>
        <taxon>Petrotogales</taxon>
        <taxon>Petrotogaceae</taxon>
        <taxon>Tepiditoga</taxon>
    </lineage>
</organism>
<dbReference type="Proteomes" id="UP000516361">
    <property type="component" value="Chromosome"/>
</dbReference>
<dbReference type="SUPFAM" id="SSF69572">
    <property type="entry name" value="Activating enzymes of the ubiquitin-like proteins"/>
    <property type="match status" value="1"/>
</dbReference>
<keyword evidence="3" id="KW-1185">Reference proteome</keyword>
<feature type="domain" description="THIF-type NAD/FAD binding fold" evidence="1">
    <location>
        <begin position="113"/>
        <end position="274"/>
    </location>
</feature>
<dbReference type="Pfam" id="PF00899">
    <property type="entry name" value="ThiF"/>
    <property type="match status" value="1"/>
</dbReference>
<proteinExistence type="predicted"/>
<dbReference type="GO" id="GO:0005737">
    <property type="term" value="C:cytoplasm"/>
    <property type="evidence" value="ECO:0007669"/>
    <property type="project" value="TreeGrafter"/>
</dbReference>
<name>A0A7G1G4V4_9BACT</name>
<dbReference type="AlphaFoldDB" id="A0A7G1G4V4"/>
<dbReference type="InterPro" id="IPR045886">
    <property type="entry name" value="ThiF/MoeB/HesA"/>
</dbReference>
<dbReference type="PANTHER" id="PTHR10953:SF102">
    <property type="entry name" value="ADENYLYLTRANSFERASE AND SULFURTRANSFERASE MOCS3"/>
    <property type="match status" value="1"/>
</dbReference>
<dbReference type="GO" id="GO:0004792">
    <property type="term" value="F:thiosulfate-cyanide sulfurtransferase activity"/>
    <property type="evidence" value="ECO:0007669"/>
    <property type="project" value="TreeGrafter"/>
</dbReference>
<dbReference type="GO" id="GO:0008641">
    <property type="term" value="F:ubiquitin-like modifier activating enzyme activity"/>
    <property type="evidence" value="ECO:0007669"/>
    <property type="project" value="InterPro"/>
</dbReference>
<dbReference type="InterPro" id="IPR035985">
    <property type="entry name" value="Ubiquitin-activating_enz"/>
</dbReference>
<protein>
    <recommendedName>
        <fullName evidence="1">THIF-type NAD/FAD binding fold domain-containing protein</fullName>
    </recommendedName>
</protein>
<dbReference type="GO" id="GO:0016779">
    <property type="term" value="F:nucleotidyltransferase activity"/>
    <property type="evidence" value="ECO:0007669"/>
    <property type="project" value="TreeGrafter"/>
</dbReference>
<evidence type="ECO:0000313" key="3">
    <source>
        <dbReference type="Proteomes" id="UP000516361"/>
    </source>
</evidence>
<sequence length="302" mass="34372">MIDIEYFDRQLKYIGLNKMKEIFNTKISIKDDLSQKILKNCGFNIIDLEENTHGFTIKLIENNITVSFNKYKEIEKTVDIPKEICSALISTLIVSNLLFNTKQISIPHFKFNLEAKNAVVIGAGGLGNPVSYVLNKNKIPFCIIDKDIVEKSNLSRQFLFDKKDIKKYKSKAIKDKLNYCIESKEIELTEKNLDILNKYEIIYSCVDNLKTRYILSDFCKKNNKTFIDSGVAGSICTIYKNIDLNKIMNTDDKNALNTCNTGILPTTAILGGFLQAYSLNNNFSMIFVDFSIGKVLSVKNIN</sequence>
<dbReference type="InterPro" id="IPR000594">
    <property type="entry name" value="ThiF_NAD_FAD-bd"/>
</dbReference>
<gene>
    <name evidence="2" type="ORF">OSSY52_15620</name>
</gene>
<dbReference type="InParanoid" id="A0A7G1G4V4"/>
<evidence type="ECO:0000259" key="1">
    <source>
        <dbReference type="Pfam" id="PF00899"/>
    </source>
</evidence>
<reference evidence="2 3" key="1">
    <citation type="submission" date="2018-06" db="EMBL/GenBank/DDBJ databases">
        <title>Genome sequencing of Oceanotoga sp. sy52.</title>
        <authorList>
            <person name="Mori K."/>
        </authorList>
    </citation>
    <scope>NUCLEOTIDE SEQUENCE [LARGE SCALE GENOMIC DNA]</scope>
    <source>
        <strain evidence="3">sy52</strain>
    </source>
</reference>
<evidence type="ECO:0000313" key="2">
    <source>
        <dbReference type="EMBL" id="BBE31421.1"/>
    </source>
</evidence>
<dbReference type="PANTHER" id="PTHR10953">
    <property type="entry name" value="UBIQUITIN-ACTIVATING ENZYME E1"/>
    <property type="match status" value="1"/>
</dbReference>
<dbReference type="Gene3D" id="3.40.50.720">
    <property type="entry name" value="NAD(P)-binding Rossmann-like Domain"/>
    <property type="match status" value="1"/>
</dbReference>
<accession>A0A7G1G4V4</accession>